<dbReference type="OrthoDB" id="10251809at2759"/>
<dbReference type="Proteomes" id="UP000030746">
    <property type="component" value="Unassembled WGS sequence"/>
</dbReference>
<dbReference type="GO" id="GO:0051959">
    <property type="term" value="F:dynein light intermediate chain binding"/>
    <property type="evidence" value="ECO:0007669"/>
    <property type="project" value="InterPro"/>
</dbReference>
<dbReference type="STRING" id="225164.V3ZG39"/>
<protein>
    <recommendedName>
        <fullName evidence="1">Dynein heavy chain ATP-binding dynein motor region domain-containing protein</fullName>
    </recommendedName>
</protein>
<reference evidence="2 3" key="1">
    <citation type="journal article" date="2013" name="Nature">
        <title>Insights into bilaterian evolution from three spiralian genomes.</title>
        <authorList>
            <person name="Simakov O."/>
            <person name="Marletaz F."/>
            <person name="Cho S.J."/>
            <person name="Edsinger-Gonzales E."/>
            <person name="Havlak P."/>
            <person name="Hellsten U."/>
            <person name="Kuo D.H."/>
            <person name="Larsson T."/>
            <person name="Lv J."/>
            <person name="Arendt D."/>
            <person name="Savage R."/>
            <person name="Osoegawa K."/>
            <person name="de Jong P."/>
            <person name="Grimwood J."/>
            <person name="Chapman J.A."/>
            <person name="Shapiro H."/>
            <person name="Aerts A."/>
            <person name="Otillar R.P."/>
            <person name="Terry A.Y."/>
            <person name="Boore J.L."/>
            <person name="Grigoriev I.V."/>
            <person name="Lindberg D.R."/>
            <person name="Seaver E.C."/>
            <person name="Weisblat D.A."/>
            <person name="Putnam N.H."/>
            <person name="Rokhsar D.S."/>
        </authorList>
    </citation>
    <scope>NUCLEOTIDE SEQUENCE [LARGE SCALE GENOMIC DNA]</scope>
</reference>
<proteinExistence type="predicted"/>
<evidence type="ECO:0000259" key="1">
    <source>
        <dbReference type="Pfam" id="PF12781"/>
    </source>
</evidence>
<feature type="non-terminal residue" evidence="2">
    <location>
        <position position="1"/>
    </location>
</feature>
<dbReference type="EMBL" id="KB203791">
    <property type="protein sequence ID" value="ESO83112.1"/>
    <property type="molecule type" value="Genomic_DNA"/>
</dbReference>
<dbReference type="GO" id="GO:0030286">
    <property type="term" value="C:dynein complex"/>
    <property type="evidence" value="ECO:0007669"/>
    <property type="project" value="InterPro"/>
</dbReference>
<dbReference type="PANTHER" id="PTHR46961">
    <property type="entry name" value="DYNEIN HEAVY CHAIN 1, AXONEMAL-LIKE PROTEIN"/>
    <property type="match status" value="1"/>
</dbReference>
<dbReference type="KEGG" id="lgi:LOTGIDRAFT_102067"/>
<dbReference type="PANTHER" id="PTHR46961:SF19">
    <property type="entry name" value="DYNEIN HEAVY CHAIN 5, AXONEMAL"/>
    <property type="match status" value="1"/>
</dbReference>
<feature type="non-terminal residue" evidence="2">
    <location>
        <position position="63"/>
    </location>
</feature>
<name>V3ZG39_LOTGI</name>
<dbReference type="Pfam" id="PF12781">
    <property type="entry name" value="AAA_9"/>
    <property type="match status" value="1"/>
</dbReference>
<dbReference type="AlphaFoldDB" id="V3ZG39"/>
<evidence type="ECO:0000313" key="3">
    <source>
        <dbReference type="Proteomes" id="UP000030746"/>
    </source>
</evidence>
<dbReference type="InterPro" id="IPR026983">
    <property type="entry name" value="DHC"/>
</dbReference>
<dbReference type="CTD" id="20229570"/>
<dbReference type="InterPro" id="IPR035706">
    <property type="entry name" value="AAA_9"/>
</dbReference>
<sequence>KRKMKELEDNLLYRLTSTQGSLVEDDSLIEVLKVTKVTSEEVSEKLTIAAETEIKINTAREEF</sequence>
<feature type="domain" description="Dynein heavy chain ATP-binding dynein motor region" evidence="1">
    <location>
        <begin position="1"/>
        <end position="42"/>
    </location>
</feature>
<keyword evidence="3" id="KW-1185">Reference proteome</keyword>
<dbReference type="GeneID" id="20229570"/>
<dbReference type="RefSeq" id="XP_009066199.1">
    <property type="nucleotide sequence ID" value="XM_009067951.1"/>
</dbReference>
<dbReference type="Gene3D" id="6.10.140.1060">
    <property type="match status" value="1"/>
</dbReference>
<organism evidence="2 3">
    <name type="scientific">Lottia gigantea</name>
    <name type="common">Giant owl limpet</name>
    <dbReference type="NCBI Taxonomy" id="225164"/>
    <lineage>
        <taxon>Eukaryota</taxon>
        <taxon>Metazoa</taxon>
        <taxon>Spiralia</taxon>
        <taxon>Lophotrochozoa</taxon>
        <taxon>Mollusca</taxon>
        <taxon>Gastropoda</taxon>
        <taxon>Patellogastropoda</taxon>
        <taxon>Lottioidea</taxon>
        <taxon>Lottiidae</taxon>
        <taxon>Lottia</taxon>
    </lineage>
</organism>
<evidence type="ECO:0000313" key="2">
    <source>
        <dbReference type="EMBL" id="ESO83112.1"/>
    </source>
</evidence>
<dbReference type="GO" id="GO:0007018">
    <property type="term" value="P:microtubule-based movement"/>
    <property type="evidence" value="ECO:0007669"/>
    <property type="project" value="InterPro"/>
</dbReference>
<accession>V3ZG39</accession>
<dbReference type="GO" id="GO:0045505">
    <property type="term" value="F:dynein intermediate chain binding"/>
    <property type="evidence" value="ECO:0007669"/>
    <property type="project" value="InterPro"/>
</dbReference>
<gene>
    <name evidence="2" type="ORF">LOTGIDRAFT_102067</name>
</gene>